<dbReference type="EMBL" id="QCYY01000901">
    <property type="protein sequence ID" value="ROT81960.1"/>
    <property type="molecule type" value="Genomic_DNA"/>
</dbReference>
<keyword evidence="4" id="KW-1185">Reference proteome</keyword>
<feature type="compositionally biased region" description="Polar residues" evidence="2">
    <location>
        <begin position="50"/>
        <end position="62"/>
    </location>
</feature>
<feature type="compositionally biased region" description="Basic residues" evidence="2">
    <location>
        <begin position="446"/>
        <end position="459"/>
    </location>
</feature>
<feature type="compositionally biased region" description="Polar residues" evidence="2">
    <location>
        <begin position="184"/>
        <end position="194"/>
    </location>
</feature>
<feature type="compositionally biased region" description="Polar residues" evidence="2">
    <location>
        <begin position="287"/>
        <end position="305"/>
    </location>
</feature>
<feature type="compositionally biased region" description="Basic and acidic residues" evidence="2">
    <location>
        <begin position="95"/>
        <end position="113"/>
    </location>
</feature>
<gene>
    <name evidence="3" type="ORF">C7M84_024870</name>
</gene>
<dbReference type="Proteomes" id="UP000283509">
    <property type="component" value="Unassembled WGS sequence"/>
</dbReference>
<dbReference type="SUPFAM" id="SSF53335">
    <property type="entry name" value="S-adenosyl-L-methionine-dependent methyltransferases"/>
    <property type="match status" value="1"/>
</dbReference>
<dbReference type="OrthoDB" id="10258825at2759"/>
<evidence type="ECO:0000313" key="3">
    <source>
        <dbReference type="EMBL" id="ROT81960.1"/>
    </source>
</evidence>
<protein>
    <recommendedName>
        <fullName evidence="1">Ribosomal RNA-processing protein 8</fullName>
    </recommendedName>
</protein>
<name>A0A423TZS9_PENVA</name>
<feature type="region of interest" description="Disordered" evidence="2">
    <location>
        <begin position="524"/>
        <end position="641"/>
    </location>
</feature>
<dbReference type="GO" id="GO:0005730">
    <property type="term" value="C:nucleolus"/>
    <property type="evidence" value="ECO:0007669"/>
    <property type="project" value="TreeGrafter"/>
</dbReference>
<feature type="compositionally biased region" description="Polar residues" evidence="2">
    <location>
        <begin position="71"/>
        <end position="82"/>
    </location>
</feature>
<dbReference type="PANTHER" id="PTHR12787:SF0">
    <property type="entry name" value="RIBOSOMAL RNA-PROCESSING PROTEIN 8"/>
    <property type="match status" value="1"/>
</dbReference>
<feature type="compositionally biased region" description="Acidic residues" evidence="2">
    <location>
        <begin position="572"/>
        <end position="583"/>
    </location>
</feature>
<organism evidence="3 4">
    <name type="scientific">Penaeus vannamei</name>
    <name type="common">Whiteleg shrimp</name>
    <name type="synonym">Litopenaeus vannamei</name>
    <dbReference type="NCBI Taxonomy" id="6689"/>
    <lineage>
        <taxon>Eukaryota</taxon>
        <taxon>Metazoa</taxon>
        <taxon>Ecdysozoa</taxon>
        <taxon>Arthropoda</taxon>
        <taxon>Crustacea</taxon>
        <taxon>Multicrustacea</taxon>
        <taxon>Malacostraca</taxon>
        <taxon>Eumalacostraca</taxon>
        <taxon>Eucarida</taxon>
        <taxon>Decapoda</taxon>
        <taxon>Dendrobranchiata</taxon>
        <taxon>Penaeoidea</taxon>
        <taxon>Penaeidae</taxon>
        <taxon>Penaeus</taxon>
    </lineage>
</organism>
<proteinExistence type="predicted"/>
<feature type="region of interest" description="Disordered" evidence="2">
    <location>
        <begin position="27"/>
        <end position="126"/>
    </location>
</feature>
<feature type="compositionally biased region" description="Basic and acidic residues" evidence="2">
    <location>
        <begin position="467"/>
        <end position="481"/>
    </location>
</feature>
<feature type="compositionally biased region" description="Basic residues" evidence="2">
    <location>
        <begin position="319"/>
        <end position="330"/>
    </location>
</feature>
<evidence type="ECO:0000256" key="2">
    <source>
        <dbReference type="SAM" id="MobiDB-lite"/>
    </source>
</evidence>
<evidence type="ECO:0000256" key="1">
    <source>
        <dbReference type="ARBA" id="ARBA00020203"/>
    </source>
</evidence>
<feature type="compositionally biased region" description="Acidic residues" evidence="2">
    <location>
        <begin position="546"/>
        <end position="560"/>
    </location>
</feature>
<dbReference type="Pfam" id="PF05148">
    <property type="entry name" value="Methyltransf_8"/>
    <property type="match status" value="1"/>
</dbReference>
<dbReference type="STRING" id="6689.A0A423TZS9"/>
<dbReference type="InterPro" id="IPR029063">
    <property type="entry name" value="SAM-dependent_MTases_sf"/>
</dbReference>
<evidence type="ECO:0000313" key="4">
    <source>
        <dbReference type="Proteomes" id="UP000283509"/>
    </source>
</evidence>
<feature type="compositionally biased region" description="Basic and acidic residues" evidence="2">
    <location>
        <begin position="561"/>
        <end position="571"/>
    </location>
</feature>
<dbReference type="PANTHER" id="PTHR12787">
    <property type="entry name" value="RIBOSOMAL RNA-PROCESSING PROTEIN 8"/>
    <property type="match status" value="1"/>
</dbReference>
<feature type="compositionally biased region" description="Acidic residues" evidence="2">
    <location>
        <begin position="524"/>
        <end position="538"/>
    </location>
</feature>
<reference evidence="3 4" key="1">
    <citation type="submission" date="2018-04" db="EMBL/GenBank/DDBJ databases">
        <authorList>
            <person name="Zhang X."/>
            <person name="Yuan J."/>
            <person name="Li F."/>
            <person name="Xiang J."/>
        </authorList>
    </citation>
    <scope>NUCLEOTIDE SEQUENCE [LARGE SCALE GENOMIC DNA]</scope>
    <source>
        <tissue evidence="3">Muscle</tissue>
    </source>
</reference>
<accession>A0A423TZS9</accession>
<feature type="region of interest" description="Disordered" evidence="2">
    <location>
        <begin position="184"/>
        <end position="239"/>
    </location>
</feature>
<feature type="region of interest" description="Disordered" evidence="2">
    <location>
        <begin position="1"/>
        <end position="20"/>
    </location>
</feature>
<dbReference type="Gene3D" id="3.40.50.150">
    <property type="entry name" value="Vaccinia Virus protein VP39"/>
    <property type="match status" value="1"/>
</dbReference>
<dbReference type="InterPro" id="IPR007823">
    <property type="entry name" value="RRP8"/>
</dbReference>
<feature type="compositionally biased region" description="Basic and acidic residues" evidence="2">
    <location>
        <begin position="258"/>
        <end position="272"/>
    </location>
</feature>
<comment type="caution">
    <text evidence="3">The sequence shown here is derived from an EMBL/GenBank/DDBJ whole genome shotgun (WGS) entry which is preliminary data.</text>
</comment>
<feature type="region of interest" description="Disordered" evidence="2">
    <location>
        <begin position="258"/>
        <end position="506"/>
    </location>
</feature>
<dbReference type="AlphaFoldDB" id="A0A423TZS9"/>
<feature type="compositionally biased region" description="Basic residues" evidence="2">
    <location>
        <begin position="202"/>
        <end position="212"/>
    </location>
</feature>
<reference evidence="3 4" key="2">
    <citation type="submission" date="2019-01" db="EMBL/GenBank/DDBJ databases">
        <title>The decoding of complex shrimp genome reveals the adaptation for benthos swimmer, frequently molting mechanism and breeding impact on genome.</title>
        <authorList>
            <person name="Sun Y."/>
            <person name="Gao Y."/>
            <person name="Yu Y."/>
        </authorList>
    </citation>
    <scope>NUCLEOTIDE SEQUENCE [LARGE SCALE GENOMIC DNA]</scope>
    <source>
        <tissue evidence="3">Muscle</tissue>
    </source>
</reference>
<feature type="compositionally biased region" description="Polar residues" evidence="2">
    <location>
        <begin position="378"/>
        <end position="388"/>
    </location>
</feature>
<dbReference type="GO" id="GO:0008168">
    <property type="term" value="F:methyltransferase activity"/>
    <property type="evidence" value="ECO:0007669"/>
    <property type="project" value="InterPro"/>
</dbReference>
<sequence>MSFDIPDWGNTNAFSYHFEQPLEVPVAITGGSKKRKDGGNTKVQKKRKLSNSAAQDNSPTAETNKKKEAEQSLTDTPGNPSENGVHHKKNKNKNKYKEINEEQKRRKENDGSTKWHPSRSIPDAGLTVDKVINVLEVEEKNGGTEESFEKQKKKRKIVEVNGTNIKDEDAGLITQDKKVTVAGLTNGTSESISEVENGKVPGKNKKQKKKNKKSSEKNEVENYEMLAGPVTGSDLSTKKLKKNGEKAIKESVILKLKEELPKISEDTNEKTPNKTLKQKKRERENLEVSTVSKGIIKNSDQNGSLQEIPGAADDEIAIKTKKKRKRKKSVKGNTVPAELATESNIDESQHEIPDAGNEEVSKKTKKQKELERKALENNPESANHTAESTVKENVKEIPEGCNTETPNKNKKQKKQKKVLDSFTIDNKDTCTDVQTESTSEKSSKTEHKKSKKIKAKTKKNVLEPPNEEEKATTSKEQSNAKKEKKKTKKKQELNDEEDEKAFYAKDPQFTSDLGALLKELDFDQFDPGDFEDDDDNDNDMTREVEDLSEEEMADYDEEEGENKSSADKVQDDGDVADDESDGEVESKRKKNKLENKKEVISEPSPRNKKLDKKLLKEMLKKDEKTVASEPEPEKEQPKLSAADALRQKMTIQLNAARFRMVNEELYTTTSKSAMVMFKKDPDAFRSYHLGYQNQKKVHSFDLVAANNRVTACDMAHTPLKSGSVDVVVFCLSLMGTNIKDFVTEANRVLKHGGIMKVAEVESRFTKIDEFLSSVTRLGFHCTIRRSSKSTSTCLTSRRTVNARKQRRCLRLC</sequence>
<feature type="compositionally biased region" description="Basic and acidic residues" evidence="2">
    <location>
        <begin position="347"/>
        <end position="375"/>
    </location>
</feature>
<feature type="compositionally biased region" description="Basic and acidic residues" evidence="2">
    <location>
        <begin position="612"/>
        <end position="637"/>
    </location>
</feature>
<feature type="compositionally biased region" description="Basic and acidic residues" evidence="2">
    <location>
        <begin position="389"/>
        <end position="398"/>
    </location>
</feature>